<dbReference type="RefSeq" id="WP_149332964.1">
    <property type="nucleotide sequence ID" value="NZ_QOVF01000003.1"/>
</dbReference>
<accession>A0A7V7KWL6</accession>
<keyword evidence="3" id="KW-1185">Reference proteome</keyword>
<dbReference type="Gene3D" id="3.40.50.1820">
    <property type="entry name" value="alpha/beta hydrolase"/>
    <property type="match status" value="1"/>
</dbReference>
<dbReference type="AlphaFoldDB" id="A0A7V7KWL6"/>
<proteinExistence type="predicted"/>
<dbReference type="InterPro" id="IPR029058">
    <property type="entry name" value="AB_hydrolase_fold"/>
</dbReference>
<dbReference type="PANTHER" id="PTHR37017">
    <property type="entry name" value="AB HYDROLASE-1 DOMAIN-CONTAINING PROTEIN-RELATED"/>
    <property type="match status" value="1"/>
</dbReference>
<dbReference type="InterPro" id="IPR052897">
    <property type="entry name" value="Sec-Metab_Biosynth_Hydrolase"/>
</dbReference>
<reference evidence="2 3" key="1">
    <citation type="submission" date="2018-07" db="EMBL/GenBank/DDBJ databases">
        <title>Pseudomonas laoshanensis sp. nov., isolated from soil.</title>
        <authorList>
            <person name="Sun J."/>
            <person name="Yu L."/>
            <person name="Wang M."/>
            <person name="Zhang C."/>
        </authorList>
    </citation>
    <scope>NUCLEOTIDE SEQUENCE [LARGE SCALE GENOMIC DNA]</scope>
    <source>
        <strain evidence="2 3">Y22</strain>
    </source>
</reference>
<feature type="domain" description="AB hydrolase-1" evidence="1">
    <location>
        <begin position="8"/>
        <end position="241"/>
    </location>
</feature>
<dbReference type="Proteomes" id="UP000463138">
    <property type="component" value="Unassembled WGS sequence"/>
</dbReference>
<dbReference type="SUPFAM" id="SSF53474">
    <property type="entry name" value="alpha/beta-Hydrolases"/>
    <property type="match status" value="1"/>
</dbReference>
<dbReference type="InterPro" id="IPR000073">
    <property type="entry name" value="AB_hydrolase_1"/>
</dbReference>
<dbReference type="PANTHER" id="PTHR37017:SF11">
    <property type="entry name" value="ESTERASE_LIPASE_THIOESTERASE DOMAIN-CONTAINING PROTEIN"/>
    <property type="match status" value="1"/>
</dbReference>
<dbReference type="OrthoDB" id="9773549at2"/>
<dbReference type="Pfam" id="PF12697">
    <property type="entry name" value="Abhydrolase_6"/>
    <property type="match status" value="1"/>
</dbReference>
<dbReference type="GO" id="GO:0016787">
    <property type="term" value="F:hydrolase activity"/>
    <property type="evidence" value="ECO:0007669"/>
    <property type="project" value="UniProtKB-KW"/>
</dbReference>
<evidence type="ECO:0000313" key="2">
    <source>
        <dbReference type="EMBL" id="KAA0694123.1"/>
    </source>
</evidence>
<protein>
    <submittedName>
        <fullName evidence="2">Alpha/beta fold hydrolase</fullName>
    </submittedName>
</protein>
<evidence type="ECO:0000313" key="3">
    <source>
        <dbReference type="Proteomes" id="UP000463138"/>
    </source>
</evidence>
<sequence length="254" mass="27210">MSERRPTLVLIHGAWAGSWVWAQLTPLLQAQGYAVLTPDMPGSPQHPAAPEKLSLQGCVEHVLDCCAEIDAPIMLVGHSGGGAIVTQVAELMAERVVGVIYIAGMMLPSGSGFAELVAELVKSEPAASGIGPYLQWSADRSASWVPVEAIREIFLQDLPDDPALAAAERFSLQPEGTRTLVPVWTQERFGRLPRLYVEALQDRSVVLTAQRRMQALVPGAEVVSLDTGHVPQASAPDVLAELIAAFASRHALKE</sequence>
<evidence type="ECO:0000259" key="1">
    <source>
        <dbReference type="Pfam" id="PF12697"/>
    </source>
</evidence>
<gene>
    <name evidence="2" type="ORF">DT594_12505</name>
</gene>
<comment type="caution">
    <text evidence="2">The sequence shown here is derived from an EMBL/GenBank/DDBJ whole genome shotgun (WGS) entry which is preliminary data.</text>
</comment>
<name>A0A7V7KWL6_9GAMM</name>
<keyword evidence="2" id="KW-0378">Hydrolase</keyword>
<organism evidence="2 3">
    <name type="scientific">Halopseudomonas laoshanensis</name>
    <dbReference type="NCBI Taxonomy" id="2268758"/>
    <lineage>
        <taxon>Bacteria</taxon>
        <taxon>Pseudomonadati</taxon>
        <taxon>Pseudomonadota</taxon>
        <taxon>Gammaproteobacteria</taxon>
        <taxon>Pseudomonadales</taxon>
        <taxon>Pseudomonadaceae</taxon>
        <taxon>Halopseudomonas</taxon>
    </lineage>
</organism>
<dbReference type="EMBL" id="QOVF01000003">
    <property type="protein sequence ID" value="KAA0694123.1"/>
    <property type="molecule type" value="Genomic_DNA"/>
</dbReference>